<dbReference type="InterPro" id="IPR000719">
    <property type="entry name" value="Prot_kinase_dom"/>
</dbReference>
<dbReference type="GO" id="GO:0004713">
    <property type="term" value="F:protein tyrosine kinase activity"/>
    <property type="evidence" value="ECO:0007669"/>
    <property type="project" value="InterPro"/>
</dbReference>
<dbReference type="PROSITE" id="PS50011">
    <property type="entry name" value="PROTEIN_KINASE_DOM"/>
    <property type="match status" value="1"/>
</dbReference>
<keyword evidence="1" id="KW-0723">Serine/threonine-protein kinase</keyword>
<keyword evidence="4" id="KW-0418">Kinase</keyword>
<dbReference type="Proteomes" id="UP000515124">
    <property type="component" value="Unplaced"/>
</dbReference>
<evidence type="ECO:0000313" key="9">
    <source>
        <dbReference type="RefSeq" id="XP_021811231.1"/>
    </source>
</evidence>
<dbReference type="SUPFAM" id="SSF56112">
    <property type="entry name" value="Protein kinase-like (PK-like)"/>
    <property type="match status" value="1"/>
</dbReference>
<feature type="domain" description="Protein kinase" evidence="7">
    <location>
        <begin position="47"/>
        <end position="218"/>
    </location>
</feature>
<dbReference type="PANTHER" id="PTHR27002:SF841">
    <property type="entry name" value="RECEPTOR-LIKE SERINE_THREONINE-PROTEIN KINASE"/>
    <property type="match status" value="1"/>
</dbReference>
<dbReference type="InterPro" id="IPR001245">
    <property type="entry name" value="Ser-Thr/Tyr_kinase_cat_dom"/>
</dbReference>
<keyword evidence="3" id="KW-0547">Nucleotide-binding</keyword>
<dbReference type="GO" id="GO:0005524">
    <property type="term" value="F:ATP binding"/>
    <property type="evidence" value="ECO:0007669"/>
    <property type="project" value="UniProtKB-KW"/>
</dbReference>
<dbReference type="GO" id="GO:0005886">
    <property type="term" value="C:plasma membrane"/>
    <property type="evidence" value="ECO:0007669"/>
    <property type="project" value="TreeGrafter"/>
</dbReference>
<dbReference type="SMART" id="SM00219">
    <property type="entry name" value="TyrKc"/>
    <property type="match status" value="1"/>
</dbReference>
<evidence type="ECO:0000256" key="4">
    <source>
        <dbReference type="ARBA" id="ARBA00022777"/>
    </source>
</evidence>
<gene>
    <name evidence="9" type="primary">LOC110754471</name>
</gene>
<dbReference type="InterPro" id="IPR020635">
    <property type="entry name" value="Tyr_kinase_cat_dom"/>
</dbReference>
<dbReference type="PANTHER" id="PTHR27002">
    <property type="entry name" value="RECEPTOR-LIKE SERINE/THREONINE-PROTEIN KINASE SD1-8"/>
    <property type="match status" value="1"/>
</dbReference>
<proteinExistence type="predicted"/>
<protein>
    <submittedName>
        <fullName evidence="9">G-type lectin S-receptor-like serine/threonine-protein kinase RKS1</fullName>
    </submittedName>
</protein>
<dbReference type="Gene3D" id="3.30.200.20">
    <property type="entry name" value="Phosphorylase Kinase, domain 1"/>
    <property type="match status" value="1"/>
</dbReference>
<dbReference type="InterPro" id="IPR011009">
    <property type="entry name" value="Kinase-like_dom_sf"/>
</dbReference>
<dbReference type="AlphaFoldDB" id="A0A6P5SCE9"/>
<evidence type="ECO:0000259" key="7">
    <source>
        <dbReference type="PROSITE" id="PS50011"/>
    </source>
</evidence>
<reference evidence="9" key="1">
    <citation type="submission" date="2025-08" db="UniProtKB">
        <authorList>
            <consortium name="RefSeq"/>
        </authorList>
    </citation>
    <scope>IDENTIFICATION</scope>
</reference>
<name>A0A6P5SCE9_PRUAV</name>
<keyword evidence="5" id="KW-0067">ATP-binding</keyword>
<evidence type="ECO:0000256" key="5">
    <source>
        <dbReference type="ARBA" id="ARBA00022840"/>
    </source>
</evidence>
<dbReference type="GO" id="GO:0004674">
    <property type="term" value="F:protein serine/threonine kinase activity"/>
    <property type="evidence" value="ECO:0007669"/>
    <property type="project" value="UniProtKB-KW"/>
</dbReference>
<evidence type="ECO:0000256" key="2">
    <source>
        <dbReference type="ARBA" id="ARBA00022679"/>
    </source>
</evidence>
<evidence type="ECO:0000256" key="6">
    <source>
        <dbReference type="SAM" id="MobiDB-lite"/>
    </source>
</evidence>
<evidence type="ECO:0000256" key="3">
    <source>
        <dbReference type="ARBA" id="ARBA00022741"/>
    </source>
</evidence>
<dbReference type="FunFam" id="3.30.200.20:FF:000466">
    <property type="entry name" value="Putative LRR receptor-like serine/threonine-protein kinase"/>
    <property type="match status" value="1"/>
</dbReference>
<dbReference type="RefSeq" id="XP_021811231.1">
    <property type="nucleotide sequence ID" value="XM_021955539.1"/>
</dbReference>
<dbReference type="Pfam" id="PF07714">
    <property type="entry name" value="PK_Tyr_Ser-Thr"/>
    <property type="match status" value="1"/>
</dbReference>
<sequence>MDKELIAQVIKTSYSYIRANGSAGSGKDGTELPLSGLKSILAATNNFSEANKLGEGGFGPVYKGILLGNEEVTIKRLSKKSGQGHEEFMNELKLIAKLQHTNLVRLLGFCNEKEGMILNEYMPNRSLDKLCLISAYSSCAVISKPKRLNFCIITSTITRFELSLAPMREDVEISLGLLDYEMVLTDEALAVPANDASAETKEEQSIRKDKGREQVHSV</sequence>
<feature type="compositionally biased region" description="Basic and acidic residues" evidence="6">
    <location>
        <begin position="198"/>
        <end position="218"/>
    </location>
</feature>
<accession>A0A6P5SCE9</accession>
<evidence type="ECO:0000313" key="8">
    <source>
        <dbReference type="Proteomes" id="UP000515124"/>
    </source>
</evidence>
<keyword evidence="8" id="KW-1185">Reference proteome</keyword>
<keyword evidence="2" id="KW-0808">Transferase</keyword>
<dbReference type="KEGG" id="pavi:110754471"/>
<evidence type="ECO:0000256" key="1">
    <source>
        <dbReference type="ARBA" id="ARBA00022527"/>
    </source>
</evidence>
<dbReference type="GeneID" id="110754471"/>
<feature type="region of interest" description="Disordered" evidence="6">
    <location>
        <begin position="194"/>
        <end position="218"/>
    </location>
</feature>
<organism evidence="8 9">
    <name type="scientific">Prunus avium</name>
    <name type="common">Cherry</name>
    <name type="synonym">Cerasus avium</name>
    <dbReference type="NCBI Taxonomy" id="42229"/>
    <lineage>
        <taxon>Eukaryota</taxon>
        <taxon>Viridiplantae</taxon>
        <taxon>Streptophyta</taxon>
        <taxon>Embryophyta</taxon>
        <taxon>Tracheophyta</taxon>
        <taxon>Spermatophyta</taxon>
        <taxon>Magnoliopsida</taxon>
        <taxon>eudicotyledons</taxon>
        <taxon>Gunneridae</taxon>
        <taxon>Pentapetalae</taxon>
        <taxon>rosids</taxon>
        <taxon>fabids</taxon>
        <taxon>Rosales</taxon>
        <taxon>Rosaceae</taxon>
        <taxon>Amygdaloideae</taxon>
        <taxon>Amygdaleae</taxon>
        <taxon>Prunus</taxon>
    </lineage>
</organism>